<name>A0A644TS11_9ZZZZ</name>
<sequence length="48" mass="5248">MLFSDKAFGGNKGNGKFVPGYQLLSRCDSSKKSLMIWACADEVCIFAL</sequence>
<organism evidence="1">
    <name type="scientific">bioreactor metagenome</name>
    <dbReference type="NCBI Taxonomy" id="1076179"/>
    <lineage>
        <taxon>unclassified sequences</taxon>
        <taxon>metagenomes</taxon>
        <taxon>ecological metagenomes</taxon>
    </lineage>
</organism>
<comment type="caution">
    <text evidence="1">The sequence shown here is derived from an EMBL/GenBank/DDBJ whole genome shotgun (WGS) entry which is preliminary data.</text>
</comment>
<proteinExistence type="predicted"/>
<reference evidence="1" key="1">
    <citation type="submission" date="2019-08" db="EMBL/GenBank/DDBJ databases">
        <authorList>
            <person name="Kucharzyk K."/>
            <person name="Murdoch R.W."/>
            <person name="Higgins S."/>
            <person name="Loffler F."/>
        </authorList>
    </citation>
    <scope>NUCLEOTIDE SEQUENCE</scope>
</reference>
<protein>
    <submittedName>
        <fullName evidence="1">Uncharacterized protein</fullName>
    </submittedName>
</protein>
<dbReference type="AlphaFoldDB" id="A0A644TS11"/>
<evidence type="ECO:0000313" key="1">
    <source>
        <dbReference type="EMBL" id="MPL69768.1"/>
    </source>
</evidence>
<dbReference type="EMBL" id="VSSQ01000049">
    <property type="protein sequence ID" value="MPL69768.1"/>
    <property type="molecule type" value="Genomic_DNA"/>
</dbReference>
<accession>A0A644TS11</accession>
<gene>
    <name evidence="1" type="ORF">SDC9_15517</name>
</gene>